<sequence length="288" mass="32754">MGSRAFCITINNPESNELPIFPGERYVIWQLEKGKNGITHIQGYIELSSPQRISAIKAIIPRAHIEVRGGTREKARDYCRKEDTRIEGPFERGNFGAGGAGRRNDLIEIKSKIDEGKDELSISQEHFETWSRNYKAFREYKKLITPKRRVKPRVIVLWGESGTGKTTRCINEGGEDAYWKDPDEWWDGYEGQKTIVLDDFYGWLKYSVMLRLLDRTPLNVGFKGGKAAMVAETIFITSNDNPRDWYPNVPNKKALLRRIDEEVRYPINPTLTLTSGASAVGLAALALN</sequence>
<evidence type="ECO:0000256" key="11">
    <source>
        <dbReference type="ARBA" id="ARBA00022801"/>
    </source>
</evidence>
<evidence type="ECO:0000256" key="2">
    <source>
        <dbReference type="ARBA" id="ARBA00004147"/>
    </source>
</evidence>
<dbReference type="GO" id="GO:0016787">
    <property type="term" value="F:hydrolase activity"/>
    <property type="evidence" value="ECO:0007669"/>
    <property type="project" value="UniProtKB-KW"/>
</dbReference>
<dbReference type="GO" id="GO:0042025">
    <property type="term" value="C:host cell nucleus"/>
    <property type="evidence" value="ECO:0007669"/>
    <property type="project" value="UniProtKB-SubCell"/>
</dbReference>
<dbReference type="GO" id="GO:0006260">
    <property type="term" value="P:DNA replication"/>
    <property type="evidence" value="ECO:0007669"/>
    <property type="project" value="UniProtKB-KW"/>
</dbReference>
<evidence type="ECO:0000256" key="1">
    <source>
        <dbReference type="ARBA" id="ARBA00001936"/>
    </source>
</evidence>
<evidence type="ECO:0000259" key="18">
    <source>
        <dbReference type="PROSITE" id="PS52020"/>
    </source>
</evidence>
<dbReference type="PROSITE" id="PS52020">
    <property type="entry name" value="CRESS_DNA_REP"/>
    <property type="match status" value="1"/>
</dbReference>
<keyword evidence="6" id="KW-0235">DNA replication</keyword>
<evidence type="ECO:0000256" key="10">
    <source>
        <dbReference type="ARBA" id="ARBA00022759"/>
    </source>
</evidence>
<dbReference type="InterPro" id="IPR027417">
    <property type="entry name" value="P-loop_NTPase"/>
</dbReference>
<dbReference type="GO" id="GO:0003724">
    <property type="term" value="F:RNA helicase activity"/>
    <property type="evidence" value="ECO:0007669"/>
    <property type="project" value="InterPro"/>
</dbReference>
<dbReference type="GO" id="GO:0004519">
    <property type="term" value="F:endonuclease activity"/>
    <property type="evidence" value="ECO:0007669"/>
    <property type="project" value="UniProtKB-KW"/>
</dbReference>
<evidence type="ECO:0000313" key="19">
    <source>
        <dbReference type="EMBL" id="AUM61791.1"/>
    </source>
</evidence>
<gene>
    <name evidence="19" type="primary">Rep</name>
</gene>
<dbReference type="Gene3D" id="3.40.1310.20">
    <property type="match status" value="1"/>
</dbReference>
<dbReference type="GO" id="GO:0016779">
    <property type="term" value="F:nucleotidyltransferase activity"/>
    <property type="evidence" value="ECO:0007669"/>
    <property type="project" value="UniProtKB-KW"/>
</dbReference>
<evidence type="ECO:0000256" key="6">
    <source>
        <dbReference type="ARBA" id="ARBA00022705"/>
    </source>
</evidence>
<evidence type="ECO:0000256" key="3">
    <source>
        <dbReference type="ARBA" id="ARBA00008545"/>
    </source>
</evidence>
<keyword evidence="10" id="KW-0255">Endonuclease</keyword>
<keyword evidence="13" id="KW-0238">DNA-binding</keyword>
<evidence type="ECO:0000256" key="14">
    <source>
        <dbReference type="ARBA" id="ARBA00023268"/>
    </source>
</evidence>
<comment type="catalytic activity">
    <reaction evidence="17">
        <text>ATP + H2O = ADP + phosphate + H(+)</text>
        <dbReference type="Rhea" id="RHEA:13065"/>
        <dbReference type="ChEBI" id="CHEBI:15377"/>
        <dbReference type="ChEBI" id="CHEBI:15378"/>
        <dbReference type="ChEBI" id="CHEBI:30616"/>
        <dbReference type="ChEBI" id="CHEBI:43474"/>
        <dbReference type="ChEBI" id="CHEBI:456216"/>
    </reaction>
</comment>
<evidence type="ECO:0000256" key="9">
    <source>
        <dbReference type="ARBA" id="ARBA00022741"/>
    </source>
</evidence>
<dbReference type="Gene3D" id="3.40.50.300">
    <property type="entry name" value="P-loop containing nucleotide triphosphate hydrolases"/>
    <property type="match status" value="1"/>
</dbReference>
<evidence type="ECO:0000256" key="5">
    <source>
        <dbReference type="ARBA" id="ARBA00022695"/>
    </source>
</evidence>
<evidence type="ECO:0000256" key="16">
    <source>
        <dbReference type="ARBA" id="ARBA00032243"/>
    </source>
</evidence>
<comment type="similarity">
    <text evidence="3">Belongs to the nanoviruses/circoviruses replication-associated protein family.</text>
</comment>
<keyword evidence="14" id="KW-0511">Multifunctional enzyme</keyword>
<dbReference type="Pfam" id="PF00910">
    <property type="entry name" value="RNA_helicase"/>
    <property type="match status" value="1"/>
</dbReference>
<dbReference type="GO" id="GO:0046872">
    <property type="term" value="F:metal ion binding"/>
    <property type="evidence" value="ECO:0007669"/>
    <property type="project" value="UniProtKB-KW"/>
</dbReference>
<keyword evidence="8" id="KW-0479">Metal-binding</keyword>
<comment type="subcellular location">
    <subcellularLocation>
        <location evidence="2">Host nucleus</location>
    </subcellularLocation>
</comment>
<protein>
    <recommendedName>
        <fullName evidence="15">ATP-dependent helicase Rep</fullName>
    </recommendedName>
    <alternativeName>
        <fullName evidence="16">RepP</fullName>
    </alternativeName>
</protein>
<dbReference type="EMBL" id="KY487861">
    <property type="protein sequence ID" value="AUM61791.1"/>
    <property type="molecule type" value="Genomic_DNA"/>
</dbReference>
<reference evidence="19" key="1">
    <citation type="submission" date="2017-01" db="EMBL/GenBank/DDBJ databases">
        <title>High-throughput sequencing uncovers low homogeneity in the biogeography of single-stranded DNA viruses.</title>
        <authorList>
            <person name="Pearson V.M."/>
            <person name="Rokyta D.R."/>
        </authorList>
    </citation>
    <scope>NUCLEOTIDE SEQUENCE</scope>
</reference>
<evidence type="ECO:0000256" key="17">
    <source>
        <dbReference type="ARBA" id="ARBA00049360"/>
    </source>
</evidence>
<name>A0A2K9LSX5_9VIRU</name>
<keyword evidence="9" id="KW-0547">Nucleotide-binding</keyword>
<keyword evidence="4" id="KW-0808">Transferase</keyword>
<dbReference type="InterPro" id="IPR049912">
    <property type="entry name" value="CRESS_DNA_REP"/>
</dbReference>
<comment type="cofactor">
    <cofactor evidence="1">
        <name>Mn(2+)</name>
        <dbReference type="ChEBI" id="CHEBI:29035"/>
    </cofactor>
</comment>
<proteinExistence type="inferred from homology"/>
<evidence type="ECO:0000256" key="15">
    <source>
        <dbReference type="ARBA" id="ARBA00030754"/>
    </source>
</evidence>
<keyword evidence="5" id="KW-0548">Nucleotidyltransferase</keyword>
<evidence type="ECO:0000256" key="7">
    <source>
        <dbReference type="ARBA" id="ARBA00022722"/>
    </source>
</evidence>
<keyword evidence="12" id="KW-0190">Covalent protein-DNA linkage</keyword>
<dbReference type="SUPFAM" id="SSF52540">
    <property type="entry name" value="P-loop containing nucleoside triphosphate hydrolases"/>
    <property type="match status" value="1"/>
</dbReference>
<feature type="domain" description="CRESS-DNA virus Rep endonuclease" evidence="18">
    <location>
        <begin position="1"/>
        <end position="95"/>
    </location>
</feature>
<keyword evidence="11" id="KW-0378">Hydrolase</keyword>
<evidence type="ECO:0000256" key="8">
    <source>
        <dbReference type="ARBA" id="ARBA00022723"/>
    </source>
</evidence>
<organism evidence="19">
    <name type="scientific">uncultured virus</name>
    <dbReference type="NCBI Taxonomy" id="340016"/>
    <lineage>
        <taxon>Viruses</taxon>
        <taxon>environmental samples</taxon>
    </lineage>
</organism>
<evidence type="ECO:0000256" key="13">
    <source>
        <dbReference type="ARBA" id="ARBA00023125"/>
    </source>
</evidence>
<evidence type="ECO:0000256" key="4">
    <source>
        <dbReference type="ARBA" id="ARBA00022679"/>
    </source>
</evidence>
<dbReference type="GO" id="GO:0003723">
    <property type="term" value="F:RNA binding"/>
    <property type="evidence" value="ECO:0007669"/>
    <property type="project" value="InterPro"/>
</dbReference>
<dbReference type="InterPro" id="IPR000605">
    <property type="entry name" value="Helicase_SF3_ssDNA/RNA_vir"/>
</dbReference>
<dbReference type="GO" id="GO:0000166">
    <property type="term" value="F:nucleotide binding"/>
    <property type="evidence" value="ECO:0007669"/>
    <property type="project" value="UniProtKB-KW"/>
</dbReference>
<dbReference type="GO" id="GO:0003677">
    <property type="term" value="F:DNA binding"/>
    <property type="evidence" value="ECO:0007669"/>
    <property type="project" value="UniProtKB-KW"/>
</dbReference>
<evidence type="ECO:0000256" key="12">
    <source>
        <dbReference type="ARBA" id="ARBA00023124"/>
    </source>
</evidence>
<dbReference type="Pfam" id="PF02407">
    <property type="entry name" value="Viral_Rep"/>
    <property type="match status" value="1"/>
</dbReference>
<accession>A0A2K9LSX5</accession>
<keyword evidence="7" id="KW-0540">Nuclease</keyword>